<name>A0AB34HGC3_ESCRO</name>
<gene>
    <name evidence="2" type="ORF">J1605_021335</name>
</gene>
<sequence>MEPTTAPQPDMAPELTPEEEQHVGSSRTRARTSVPCISRRILNHYATREVPVTAFEYGLQCLSPCVV</sequence>
<evidence type="ECO:0000256" key="1">
    <source>
        <dbReference type="SAM" id="MobiDB-lite"/>
    </source>
</evidence>
<proteinExistence type="predicted"/>
<accession>A0AB34HGC3</accession>
<keyword evidence="3" id="KW-1185">Reference proteome</keyword>
<organism evidence="2 3">
    <name type="scientific">Eschrichtius robustus</name>
    <name type="common">California gray whale</name>
    <name type="synonym">Eschrichtius gibbosus</name>
    <dbReference type="NCBI Taxonomy" id="9764"/>
    <lineage>
        <taxon>Eukaryota</taxon>
        <taxon>Metazoa</taxon>
        <taxon>Chordata</taxon>
        <taxon>Craniata</taxon>
        <taxon>Vertebrata</taxon>
        <taxon>Euteleostomi</taxon>
        <taxon>Mammalia</taxon>
        <taxon>Eutheria</taxon>
        <taxon>Laurasiatheria</taxon>
        <taxon>Artiodactyla</taxon>
        <taxon>Whippomorpha</taxon>
        <taxon>Cetacea</taxon>
        <taxon>Mysticeti</taxon>
        <taxon>Eschrichtiidae</taxon>
        <taxon>Eschrichtius</taxon>
    </lineage>
</organism>
<dbReference type="Proteomes" id="UP001159641">
    <property type="component" value="Unassembled WGS sequence"/>
</dbReference>
<evidence type="ECO:0000313" key="3">
    <source>
        <dbReference type="Proteomes" id="UP001159641"/>
    </source>
</evidence>
<feature type="region of interest" description="Disordered" evidence="1">
    <location>
        <begin position="1"/>
        <end position="31"/>
    </location>
</feature>
<dbReference type="EMBL" id="JAIQCJ010001357">
    <property type="protein sequence ID" value="KAJ8790258.1"/>
    <property type="molecule type" value="Genomic_DNA"/>
</dbReference>
<reference evidence="2 3" key="1">
    <citation type="submission" date="2022-11" db="EMBL/GenBank/DDBJ databases">
        <title>Whole genome sequence of Eschrichtius robustus ER-17-0199.</title>
        <authorList>
            <person name="Bruniche-Olsen A."/>
            <person name="Black A.N."/>
            <person name="Fields C.J."/>
            <person name="Walden K."/>
            <person name="Dewoody J.A."/>
        </authorList>
    </citation>
    <scope>NUCLEOTIDE SEQUENCE [LARGE SCALE GENOMIC DNA]</scope>
    <source>
        <strain evidence="2">ER-17-0199</strain>
        <tissue evidence="2">Blubber</tissue>
    </source>
</reference>
<evidence type="ECO:0000313" key="2">
    <source>
        <dbReference type="EMBL" id="KAJ8790258.1"/>
    </source>
</evidence>
<comment type="caution">
    <text evidence="2">The sequence shown here is derived from an EMBL/GenBank/DDBJ whole genome shotgun (WGS) entry which is preliminary data.</text>
</comment>
<protein>
    <submittedName>
        <fullName evidence="2">Uncharacterized protein</fullName>
    </submittedName>
</protein>
<dbReference type="AlphaFoldDB" id="A0AB34HGC3"/>